<dbReference type="PANTHER" id="PTHR47591:SF13">
    <property type="entry name" value="OS02G0293900 PROTEIN"/>
    <property type="match status" value="1"/>
</dbReference>
<accession>D7MC52</accession>
<dbReference type="InterPro" id="IPR013087">
    <property type="entry name" value="Znf_C2H2_type"/>
</dbReference>
<dbReference type="GO" id="GO:0048235">
    <property type="term" value="P:pollen sperm cell differentiation"/>
    <property type="evidence" value="ECO:0007669"/>
    <property type="project" value="EnsemblPlants"/>
</dbReference>
<feature type="domain" description="C2H2-type" evidence="2">
    <location>
        <begin position="145"/>
        <end position="165"/>
    </location>
</feature>
<feature type="compositionally biased region" description="Acidic residues" evidence="1">
    <location>
        <begin position="12"/>
        <end position="22"/>
    </location>
</feature>
<dbReference type="PANTHER" id="PTHR47591">
    <property type="entry name" value="ZINC FINGER PROTEIN ZAT2-RELATED"/>
    <property type="match status" value="1"/>
</dbReference>
<gene>
    <name evidence="3" type="ORF">ARALYDRAFT_328182</name>
</gene>
<keyword evidence="4" id="KW-1185">Reference proteome</keyword>
<dbReference type="Gramene" id="fgenesh1_pm.C_scaffold_7000409">
    <property type="protein sequence ID" value="fgenesh1_pm.C_scaffold_7000409"/>
    <property type="gene ID" value="fgenesh1_pm.C_scaffold_7000409"/>
</dbReference>
<evidence type="ECO:0000313" key="3">
    <source>
        <dbReference type="EMBL" id="EFH45327.1"/>
    </source>
</evidence>
<feature type="compositionally biased region" description="Basic and acidic residues" evidence="1">
    <location>
        <begin position="240"/>
        <end position="260"/>
    </location>
</feature>
<dbReference type="STRING" id="81972.D7MC52"/>
<dbReference type="PROSITE" id="PS00028">
    <property type="entry name" value="ZINC_FINGER_C2H2_1"/>
    <property type="match status" value="1"/>
</dbReference>
<organism evidence="4">
    <name type="scientific">Arabidopsis lyrata subsp. lyrata</name>
    <name type="common">Lyre-leaved rock-cress</name>
    <dbReference type="NCBI Taxonomy" id="81972"/>
    <lineage>
        <taxon>Eukaryota</taxon>
        <taxon>Viridiplantae</taxon>
        <taxon>Streptophyta</taxon>
        <taxon>Embryophyta</taxon>
        <taxon>Tracheophyta</taxon>
        <taxon>Spermatophyta</taxon>
        <taxon>Magnoliopsida</taxon>
        <taxon>eudicotyledons</taxon>
        <taxon>Gunneridae</taxon>
        <taxon>Pentapetalae</taxon>
        <taxon>rosids</taxon>
        <taxon>malvids</taxon>
        <taxon>Brassicales</taxon>
        <taxon>Brassicaceae</taxon>
        <taxon>Camelineae</taxon>
        <taxon>Arabidopsis</taxon>
    </lineage>
</organism>
<protein>
    <recommendedName>
        <fullName evidence="2">C2H2-type domain-containing protein</fullName>
    </recommendedName>
</protein>
<feature type="region of interest" description="Disordered" evidence="1">
    <location>
        <begin position="111"/>
        <end position="139"/>
    </location>
</feature>
<dbReference type="SUPFAM" id="SSF57667">
    <property type="entry name" value="beta-beta-alpha zinc fingers"/>
    <property type="match status" value="1"/>
</dbReference>
<evidence type="ECO:0000313" key="4">
    <source>
        <dbReference type="Proteomes" id="UP000008694"/>
    </source>
</evidence>
<dbReference type="EMBL" id="GL348719">
    <property type="protein sequence ID" value="EFH45327.1"/>
    <property type="molecule type" value="Genomic_DNA"/>
</dbReference>
<dbReference type="HOGENOM" id="CLU_1083148_0_0_1"/>
<dbReference type="AlphaFoldDB" id="D7MC52"/>
<sequence>MSNPEKSKINEEDIIENSDESDYLWSDEEGEIREIVLALPALRLSESLHVDETIRNEAAAAANLIVAAVEEAAGKTDQIASGIGNASGTPNSKKIGRPRVLLEAEAAASGSTAIGTTSTEREVVKKPRRKGSTQLTHLPQGPPMCNVCGKGFASWKAVFGHLRQHKDRGYLGFLPPPTFNAAEEGFGGVATVSSAVGVATASSAVGVAIASSGGGVATACAAGGVATSSSAGTGAVGIDLNKDPIEEEDKAPGPKRKFDLNRSPPQDDEEEKDEKAE</sequence>
<dbReference type="Proteomes" id="UP000008694">
    <property type="component" value="Unassembled WGS sequence"/>
</dbReference>
<dbReference type="InterPro" id="IPR036236">
    <property type="entry name" value="Znf_C2H2_sf"/>
</dbReference>
<feature type="compositionally biased region" description="Acidic residues" evidence="1">
    <location>
        <begin position="266"/>
        <end position="277"/>
    </location>
</feature>
<reference evidence="4" key="1">
    <citation type="journal article" date="2011" name="Nat. Genet.">
        <title>The Arabidopsis lyrata genome sequence and the basis of rapid genome size change.</title>
        <authorList>
            <person name="Hu T.T."/>
            <person name="Pattyn P."/>
            <person name="Bakker E.G."/>
            <person name="Cao J."/>
            <person name="Cheng J.-F."/>
            <person name="Clark R.M."/>
            <person name="Fahlgren N."/>
            <person name="Fawcett J.A."/>
            <person name="Grimwood J."/>
            <person name="Gundlach H."/>
            <person name="Haberer G."/>
            <person name="Hollister J.D."/>
            <person name="Ossowski S."/>
            <person name="Ottilar R.P."/>
            <person name="Salamov A.A."/>
            <person name="Schneeberger K."/>
            <person name="Spannagl M."/>
            <person name="Wang X."/>
            <person name="Yang L."/>
            <person name="Nasrallah M.E."/>
            <person name="Bergelson J."/>
            <person name="Carrington J.C."/>
            <person name="Gaut B.S."/>
            <person name="Schmutz J."/>
            <person name="Mayer K.F.X."/>
            <person name="Van de Peer Y."/>
            <person name="Grigoriev I.V."/>
            <person name="Nordborg M."/>
            <person name="Weigel D."/>
            <person name="Guo Y.-L."/>
        </authorList>
    </citation>
    <scope>NUCLEOTIDE SEQUENCE [LARGE SCALE GENOMIC DNA]</scope>
    <source>
        <strain evidence="4">cv. MN47</strain>
    </source>
</reference>
<feature type="region of interest" description="Disordered" evidence="1">
    <location>
        <begin position="1"/>
        <end position="22"/>
    </location>
</feature>
<proteinExistence type="predicted"/>
<dbReference type="eggNOG" id="KOG1721">
    <property type="taxonomic scope" value="Eukaryota"/>
</dbReference>
<evidence type="ECO:0000259" key="2">
    <source>
        <dbReference type="PROSITE" id="PS00028"/>
    </source>
</evidence>
<feature type="compositionally biased region" description="Basic and acidic residues" evidence="1">
    <location>
        <begin position="1"/>
        <end position="11"/>
    </location>
</feature>
<name>D7MC52_ARALL</name>
<evidence type="ECO:0000256" key="1">
    <source>
        <dbReference type="SAM" id="MobiDB-lite"/>
    </source>
</evidence>
<feature type="region of interest" description="Disordered" evidence="1">
    <location>
        <begin position="226"/>
        <end position="277"/>
    </location>
</feature>
<feature type="compositionally biased region" description="Low complexity" evidence="1">
    <location>
        <begin position="226"/>
        <end position="237"/>
    </location>
</feature>